<keyword evidence="2" id="KW-1185">Reference proteome</keyword>
<comment type="caution">
    <text evidence="1">The sequence shown here is derived from an EMBL/GenBank/DDBJ whole genome shotgun (WGS) entry which is preliminary data.</text>
</comment>
<name>A0A7W8B494_STRST</name>
<accession>A0A7W8B494</accession>
<dbReference type="Proteomes" id="UP000549009">
    <property type="component" value="Unassembled WGS sequence"/>
</dbReference>
<dbReference type="AlphaFoldDB" id="A0A7W8B494"/>
<proteinExistence type="predicted"/>
<reference evidence="1 2" key="1">
    <citation type="submission" date="2020-08" db="EMBL/GenBank/DDBJ databases">
        <title>Genomic Encyclopedia of Type Strains, Phase III (KMG-III): the genomes of soil and plant-associated and newly described type strains.</title>
        <authorList>
            <person name="Whitman W."/>
        </authorList>
    </citation>
    <scope>NUCLEOTIDE SEQUENCE [LARGE SCALE GENOMIC DNA]</scope>
    <source>
        <strain evidence="1 2">CECT 3146</strain>
    </source>
</reference>
<gene>
    <name evidence="1" type="ORF">FHS40_008797</name>
</gene>
<organism evidence="1 2">
    <name type="scientific">Streptomyces spectabilis</name>
    <dbReference type="NCBI Taxonomy" id="68270"/>
    <lineage>
        <taxon>Bacteria</taxon>
        <taxon>Bacillati</taxon>
        <taxon>Actinomycetota</taxon>
        <taxon>Actinomycetes</taxon>
        <taxon>Kitasatosporales</taxon>
        <taxon>Streptomycetaceae</taxon>
        <taxon>Streptomyces</taxon>
    </lineage>
</organism>
<evidence type="ECO:0000313" key="1">
    <source>
        <dbReference type="EMBL" id="MBB5109667.1"/>
    </source>
</evidence>
<dbReference type="EMBL" id="JACHJD010000034">
    <property type="protein sequence ID" value="MBB5109667.1"/>
    <property type="molecule type" value="Genomic_DNA"/>
</dbReference>
<protein>
    <submittedName>
        <fullName evidence="1">Uncharacterized protein</fullName>
    </submittedName>
</protein>
<dbReference type="RefSeq" id="WP_184926625.1">
    <property type="nucleotide sequence ID" value="NZ_BMSQ01000041.1"/>
</dbReference>
<evidence type="ECO:0000313" key="2">
    <source>
        <dbReference type="Proteomes" id="UP000549009"/>
    </source>
</evidence>
<sequence>MRNRVMAFFLELGQDATATGSKALIAYVEDRGITVAGCLRWWRTSLNYPEPVADCFTALTADIGSDVRTAAAKDPAAPRP</sequence>